<evidence type="ECO:0000313" key="2">
    <source>
        <dbReference type="Proteomes" id="UP001219585"/>
    </source>
</evidence>
<dbReference type="AlphaFoldDB" id="A0AAJ5UT88"/>
<sequence>MKSIGYSSSTTLAQGELLAFLMTQHLMNDEALQTGSKDEKFVPNQHLCIGVLPFDVMVDTLNISIQKNKVHEVDFYHSGKEIARWLIKKSEYNKPCPDFYV</sequence>
<organism evidence="1 2">
    <name type="scientific">Lysinibacillus irui</name>
    <dbReference type="NCBI Taxonomy" id="2998077"/>
    <lineage>
        <taxon>Bacteria</taxon>
        <taxon>Bacillati</taxon>
        <taxon>Bacillota</taxon>
        <taxon>Bacilli</taxon>
        <taxon>Bacillales</taxon>
        <taxon>Bacillaceae</taxon>
        <taxon>Lysinibacillus</taxon>
    </lineage>
</organism>
<evidence type="ECO:0000313" key="1">
    <source>
        <dbReference type="EMBL" id="WDV04990.1"/>
    </source>
</evidence>
<accession>A0AAJ5UT88</accession>
<dbReference type="KEGG" id="liu:OU989_11725"/>
<reference evidence="1" key="1">
    <citation type="submission" date="2022-11" db="EMBL/GenBank/DDBJ databases">
        <title>Lysinibacillus irui.</title>
        <authorList>
            <person name="Akintayo S.O."/>
        </authorList>
    </citation>
    <scope>NUCLEOTIDE SEQUENCE</scope>
    <source>
        <strain evidence="1">IRB4-01</strain>
    </source>
</reference>
<dbReference type="Proteomes" id="UP001219585">
    <property type="component" value="Chromosome"/>
</dbReference>
<gene>
    <name evidence="1" type="ORF">OU989_11725</name>
</gene>
<dbReference type="RefSeq" id="WP_274793222.1">
    <property type="nucleotide sequence ID" value="NZ_CP113527.1"/>
</dbReference>
<name>A0AAJ5UT88_9BACI</name>
<dbReference type="EMBL" id="CP113527">
    <property type="protein sequence ID" value="WDV04990.1"/>
    <property type="molecule type" value="Genomic_DNA"/>
</dbReference>
<proteinExistence type="predicted"/>
<protein>
    <submittedName>
        <fullName evidence="1">Uncharacterized protein</fullName>
    </submittedName>
</protein>